<feature type="compositionally biased region" description="Polar residues" evidence="2">
    <location>
        <begin position="222"/>
        <end position="234"/>
    </location>
</feature>
<keyword evidence="5" id="KW-1185">Reference proteome</keyword>
<dbReference type="Proteomes" id="UP001050691">
    <property type="component" value="Unassembled WGS sequence"/>
</dbReference>
<feature type="compositionally biased region" description="Low complexity" evidence="2">
    <location>
        <begin position="55"/>
        <end position="74"/>
    </location>
</feature>
<feature type="compositionally biased region" description="Polar residues" evidence="2">
    <location>
        <begin position="389"/>
        <end position="402"/>
    </location>
</feature>
<dbReference type="Gene3D" id="3.30.50.10">
    <property type="entry name" value="Erythroid Transcription Factor GATA-1, subunit A"/>
    <property type="match status" value="1"/>
</dbReference>
<dbReference type="GO" id="GO:0008270">
    <property type="term" value="F:zinc ion binding"/>
    <property type="evidence" value="ECO:0007669"/>
    <property type="project" value="UniProtKB-KW"/>
</dbReference>
<dbReference type="SUPFAM" id="SSF57716">
    <property type="entry name" value="Glucocorticoid receptor-like (DNA-binding domain)"/>
    <property type="match status" value="1"/>
</dbReference>
<dbReference type="EMBL" id="BPWL01000006">
    <property type="protein sequence ID" value="GJJ10865.1"/>
    <property type="molecule type" value="Genomic_DNA"/>
</dbReference>
<evidence type="ECO:0000256" key="1">
    <source>
        <dbReference type="PROSITE-ProRule" id="PRU00094"/>
    </source>
</evidence>
<dbReference type="GO" id="GO:0043565">
    <property type="term" value="F:sequence-specific DNA binding"/>
    <property type="evidence" value="ECO:0007669"/>
    <property type="project" value="InterPro"/>
</dbReference>
<dbReference type="CDD" id="cd00202">
    <property type="entry name" value="ZnF_GATA"/>
    <property type="match status" value="1"/>
</dbReference>
<feature type="compositionally biased region" description="Low complexity" evidence="2">
    <location>
        <begin position="105"/>
        <end position="117"/>
    </location>
</feature>
<feature type="compositionally biased region" description="Basic and acidic residues" evidence="2">
    <location>
        <begin position="438"/>
        <end position="447"/>
    </location>
</feature>
<reference evidence="4" key="1">
    <citation type="submission" date="2021-10" db="EMBL/GenBank/DDBJ databases">
        <title>De novo Genome Assembly of Clathrus columnatus (Basidiomycota, Fungi) Using Illumina and Nanopore Sequence Data.</title>
        <authorList>
            <person name="Ogiso-Tanaka E."/>
            <person name="Itagaki H."/>
            <person name="Hosoya T."/>
            <person name="Hosaka K."/>
        </authorList>
    </citation>
    <scope>NUCLEOTIDE SEQUENCE</scope>
    <source>
        <strain evidence="4">MO-923</strain>
    </source>
</reference>
<evidence type="ECO:0000259" key="3">
    <source>
        <dbReference type="PROSITE" id="PS50114"/>
    </source>
</evidence>
<accession>A0AAV5AD72</accession>
<organism evidence="4 5">
    <name type="scientific">Clathrus columnatus</name>
    <dbReference type="NCBI Taxonomy" id="1419009"/>
    <lineage>
        <taxon>Eukaryota</taxon>
        <taxon>Fungi</taxon>
        <taxon>Dikarya</taxon>
        <taxon>Basidiomycota</taxon>
        <taxon>Agaricomycotina</taxon>
        <taxon>Agaricomycetes</taxon>
        <taxon>Phallomycetidae</taxon>
        <taxon>Phallales</taxon>
        <taxon>Clathraceae</taxon>
        <taxon>Clathrus</taxon>
    </lineage>
</organism>
<feature type="compositionally biased region" description="Basic and acidic residues" evidence="2">
    <location>
        <begin position="283"/>
        <end position="296"/>
    </location>
</feature>
<dbReference type="InterPro" id="IPR013088">
    <property type="entry name" value="Znf_NHR/GATA"/>
</dbReference>
<name>A0AAV5AD72_9AGAM</name>
<feature type="compositionally biased region" description="Basic and acidic residues" evidence="2">
    <location>
        <begin position="463"/>
        <end position="502"/>
    </location>
</feature>
<feature type="compositionally biased region" description="Basic and acidic residues" evidence="2">
    <location>
        <begin position="118"/>
        <end position="133"/>
    </location>
</feature>
<evidence type="ECO:0000313" key="4">
    <source>
        <dbReference type="EMBL" id="GJJ10865.1"/>
    </source>
</evidence>
<keyword evidence="1" id="KW-0863">Zinc-finger</keyword>
<feature type="compositionally biased region" description="Low complexity" evidence="2">
    <location>
        <begin position="351"/>
        <end position="360"/>
    </location>
</feature>
<feature type="domain" description="GATA-type" evidence="3">
    <location>
        <begin position="248"/>
        <end position="299"/>
    </location>
</feature>
<feature type="compositionally biased region" description="Polar residues" evidence="2">
    <location>
        <begin position="409"/>
        <end position="437"/>
    </location>
</feature>
<feature type="compositionally biased region" description="Polar residues" evidence="2">
    <location>
        <begin position="301"/>
        <end position="322"/>
    </location>
</feature>
<dbReference type="PROSITE" id="PS50114">
    <property type="entry name" value="GATA_ZN_FINGER_2"/>
    <property type="match status" value="1"/>
</dbReference>
<keyword evidence="1" id="KW-0862">Zinc</keyword>
<evidence type="ECO:0000313" key="5">
    <source>
        <dbReference type="Proteomes" id="UP001050691"/>
    </source>
</evidence>
<feature type="compositionally biased region" description="Polar residues" evidence="2">
    <location>
        <begin position="39"/>
        <end position="51"/>
    </location>
</feature>
<feature type="compositionally biased region" description="Basic residues" evidence="2">
    <location>
        <begin position="205"/>
        <end position="216"/>
    </location>
</feature>
<proteinExistence type="predicted"/>
<dbReference type="InterPro" id="IPR000679">
    <property type="entry name" value="Znf_GATA"/>
</dbReference>
<dbReference type="SMART" id="SM00401">
    <property type="entry name" value="ZnF_GATA"/>
    <property type="match status" value="1"/>
</dbReference>
<dbReference type="Pfam" id="PF00320">
    <property type="entry name" value="GATA"/>
    <property type="match status" value="1"/>
</dbReference>
<feature type="region of interest" description="Disordered" evidence="2">
    <location>
        <begin position="283"/>
        <end position="502"/>
    </location>
</feature>
<protein>
    <recommendedName>
        <fullName evidence="3">GATA-type domain-containing protein</fullName>
    </recommendedName>
</protein>
<feature type="region of interest" description="Disordered" evidence="2">
    <location>
        <begin position="28"/>
        <end position="235"/>
    </location>
</feature>
<evidence type="ECO:0000256" key="2">
    <source>
        <dbReference type="SAM" id="MobiDB-lite"/>
    </source>
</evidence>
<gene>
    <name evidence="4" type="ORF">Clacol_005093</name>
</gene>
<keyword evidence="1" id="KW-0479">Metal-binding</keyword>
<feature type="compositionally biased region" description="Low complexity" evidence="2">
    <location>
        <begin position="163"/>
        <end position="186"/>
    </location>
</feature>
<dbReference type="AlphaFoldDB" id="A0AAV5AD72"/>
<dbReference type="GO" id="GO:0006355">
    <property type="term" value="P:regulation of DNA-templated transcription"/>
    <property type="evidence" value="ECO:0007669"/>
    <property type="project" value="InterPro"/>
</dbReference>
<sequence>MQAVVANRNVMYNNEHSVNGWTVIRDRPSSVESEEIDRQSSYEQSYRSASPYTLPPLTTTTTSSTRGSPVHLSLPIPPSLPFPSSKSPVSAPPHPHALPHDILHPYHPSSAHPSSAYSRERDSEREREFERYAAHHSSSIPLHHHAHHTRLPPLEVPAHPHSTHSPTSALASSTSKLTVNSLLSSKPSPPPSHLQHPHGLPPPPPHHHPLSHHHPGSHYPLTTSGPSCSPSNNVPPDATTKLSSYIRRRCFNCHTPDSAAWRRSSMHPGKVLCNKCGLYERTHQKDRPHDPAELRSKPRKTTGSIPSSLLTTNPNPSSTVQPKLSGPGVVGVDPVPPRPLNHGSLLNIHGSAPSSSAASPITNSPIDRGADRNSAHSLGALLNHHQNHPDSQTHSPGHNSNVMRLPSLSPGSKPTHLSPSGYTSPHPNSPHISSRSALDQRDRERDSYPSPRHNYSHPYSPREPYRDDVKRSPIDERERERERERREDRERRENEEVRDSSR</sequence>
<comment type="caution">
    <text evidence="4">The sequence shown here is derived from an EMBL/GenBank/DDBJ whole genome shotgun (WGS) entry which is preliminary data.</text>
</comment>